<proteinExistence type="predicted"/>
<dbReference type="AlphaFoldDB" id="A0A9X6RPK8"/>
<dbReference type="EMBL" id="MTYJ01000516">
    <property type="protein sequence ID" value="OWA55040.1"/>
    <property type="molecule type" value="Genomic_DNA"/>
</dbReference>
<evidence type="ECO:0000313" key="2">
    <source>
        <dbReference type="Proteomes" id="UP000192578"/>
    </source>
</evidence>
<comment type="caution">
    <text evidence="1">The sequence shown here is derived from an EMBL/GenBank/DDBJ whole genome shotgun (WGS) entry which is preliminary data.</text>
</comment>
<evidence type="ECO:0000313" key="1">
    <source>
        <dbReference type="EMBL" id="OWA55040.1"/>
    </source>
</evidence>
<sequence length="87" mass="9862">MLLTMIKLDHRLIQLAWVPVPGMAAPPNLLAALNILRLPVVMLPHDYHHGYMPQLIGRTNPPQPKYALSHMVALNTNRTQPRWKVVA</sequence>
<protein>
    <submittedName>
        <fullName evidence="1">Uncharacterized protein</fullName>
    </submittedName>
</protein>
<accession>A0A9X6RPK8</accession>
<reference evidence="2" key="1">
    <citation type="submission" date="2017-01" db="EMBL/GenBank/DDBJ databases">
        <title>Comparative genomics of anhydrobiosis in the tardigrade Hypsibius dujardini.</title>
        <authorList>
            <person name="Yoshida Y."/>
            <person name="Koutsovoulos G."/>
            <person name="Laetsch D."/>
            <person name="Stevens L."/>
            <person name="Kumar S."/>
            <person name="Horikawa D."/>
            <person name="Ishino K."/>
            <person name="Komine S."/>
            <person name="Tomita M."/>
            <person name="Blaxter M."/>
            <person name="Arakawa K."/>
        </authorList>
    </citation>
    <scope>NUCLEOTIDE SEQUENCE [LARGE SCALE GENOMIC DNA]</scope>
    <source>
        <strain evidence="2">Z151</strain>
    </source>
</reference>
<dbReference type="Proteomes" id="UP000192578">
    <property type="component" value="Unassembled WGS sequence"/>
</dbReference>
<organism evidence="1 2">
    <name type="scientific">Hypsibius exemplaris</name>
    <name type="common">Freshwater tardigrade</name>
    <dbReference type="NCBI Taxonomy" id="2072580"/>
    <lineage>
        <taxon>Eukaryota</taxon>
        <taxon>Metazoa</taxon>
        <taxon>Ecdysozoa</taxon>
        <taxon>Tardigrada</taxon>
        <taxon>Eutardigrada</taxon>
        <taxon>Parachela</taxon>
        <taxon>Hypsibioidea</taxon>
        <taxon>Hypsibiidae</taxon>
        <taxon>Hypsibius</taxon>
    </lineage>
</organism>
<keyword evidence="2" id="KW-1185">Reference proteome</keyword>
<name>A0A9X6RPK8_HYPEX</name>
<gene>
    <name evidence="1" type="ORF">BV898_19425</name>
</gene>